<name>A0AA39NVF7_9AGAR</name>
<accession>A0AA39NVF7</accession>
<keyword evidence="2" id="KW-1185">Reference proteome</keyword>
<proteinExistence type="predicted"/>
<dbReference type="EMBL" id="JAUEPR010000039">
    <property type="protein sequence ID" value="KAK0472597.1"/>
    <property type="molecule type" value="Genomic_DNA"/>
</dbReference>
<comment type="caution">
    <text evidence="1">The sequence shown here is derived from an EMBL/GenBank/DDBJ whole genome shotgun (WGS) entry which is preliminary data.</text>
</comment>
<gene>
    <name evidence="1" type="ORF">IW261DRAFT_735068</name>
</gene>
<organism evidence="1 2">
    <name type="scientific">Armillaria novae-zelandiae</name>
    <dbReference type="NCBI Taxonomy" id="153914"/>
    <lineage>
        <taxon>Eukaryota</taxon>
        <taxon>Fungi</taxon>
        <taxon>Dikarya</taxon>
        <taxon>Basidiomycota</taxon>
        <taxon>Agaricomycotina</taxon>
        <taxon>Agaricomycetes</taxon>
        <taxon>Agaricomycetidae</taxon>
        <taxon>Agaricales</taxon>
        <taxon>Marasmiineae</taxon>
        <taxon>Physalacriaceae</taxon>
        <taxon>Armillaria</taxon>
    </lineage>
</organism>
<reference evidence="1" key="1">
    <citation type="submission" date="2023-06" db="EMBL/GenBank/DDBJ databases">
        <authorList>
            <consortium name="Lawrence Berkeley National Laboratory"/>
            <person name="Ahrendt S."/>
            <person name="Sahu N."/>
            <person name="Indic B."/>
            <person name="Wong-Bajracharya J."/>
            <person name="Merenyi Z."/>
            <person name="Ke H.-M."/>
            <person name="Monk M."/>
            <person name="Kocsube S."/>
            <person name="Drula E."/>
            <person name="Lipzen A."/>
            <person name="Balint B."/>
            <person name="Henrissat B."/>
            <person name="Andreopoulos B."/>
            <person name="Martin F.M."/>
            <person name="Harder C.B."/>
            <person name="Rigling D."/>
            <person name="Ford K.L."/>
            <person name="Foster G.D."/>
            <person name="Pangilinan J."/>
            <person name="Papanicolaou A."/>
            <person name="Barry K."/>
            <person name="LaButti K."/>
            <person name="Viragh M."/>
            <person name="Koriabine M."/>
            <person name="Yan M."/>
            <person name="Riley R."/>
            <person name="Champramary S."/>
            <person name="Plett K.L."/>
            <person name="Tsai I.J."/>
            <person name="Slot J."/>
            <person name="Sipos G."/>
            <person name="Plett J."/>
            <person name="Nagy L.G."/>
            <person name="Grigoriev I.V."/>
        </authorList>
    </citation>
    <scope>NUCLEOTIDE SEQUENCE</scope>
    <source>
        <strain evidence="1">ICMP 16352</strain>
    </source>
</reference>
<sequence length="268" mass="30204">MAANIFHDYDLTHGKRKQRARSSTCLRRCWDYFVRKLLDNSDPTWREPIIVIFPTSTSQDTIILFLHKVLASIEIRTYHTGSQTITEQLSASVFRNDSNSLVIQIPEWLASSLDQRNGAQTTFNLAVFLLFSFYHGVLHRCLDVLSYSGFSAPDLGGSYDARSSPPTGIKQPSLEHIWMCCQSRVFGGLIGLDCGLPASKTNRQWDNVCFSLACSTNSLNNVTVMPNFRYIQELIRQISDDVGNVVDWQNAWRTLGGSNVLHCPCCLT</sequence>
<evidence type="ECO:0000313" key="2">
    <source>
        <dbReference type="Proteomes" id="UP001175227"/>
    </source>
</evidence>
<dbReference type="AlphaFoldDB" id="A0AA39NVF7"/>
<evidence type="ECO:0000313" key="1">
    <source>
        <dbReference type="EMBL" id="KAK0472597.1"/>
    </source>
</evidence>
<dbReference type="Proteomes" id="UP001175227">
    <property type="component" value="Unassembled WGS sequence"/>
</dbReference>
<protein>
    <submittedName>
        <fullName evidence="1">Uncharacterized protein</fullName>
    </submittedName>
</protein>